<keyword evidence="1" id="KW-0560">Oxidoreductase</keyword>
<dbReference type="AlphaFoldDB" id="A0AA88XJM0"/>
<accession>A0AA88XJM0</accession>
<evidence type="ECO:0000313" key="3">
    <source>
        <dbReference type="EMBL" id="KAK3086915.1"/>
    </source>
</evidence>
<dbReference type="Proteomes" id="UP001186944">
    <property type="component" value="Unassembled WGS sequence"/>
</dbReference>
<dbReference type="GO" id="GO:0016491">
    <property type="term" value="F:oxidoreductase activity"/>
    <property type="evidence" value="ECO:0007669"/>
    <property type="project" value="UniProtKB-KW"/>
</dbReference>
<evidence type="ECO:0000313" key="4">
    <source>
        <dbReference type="Proteomes" id="UP001186944"/>
    </source>
</evidence>
<reference evidence="3" key="1">
    <citation type="submission" date="2019-08" db="EMBL/GenBank/DDBJ databases">
        <title>The improved chromosome-level genome for the pearl oyster Pinctada fucata martensii using PacBio sequencing and Hi-C.</title>
        <authorList>
            <person name="Zheng Z."/>
        </authorList>
    </citation>
    <scope>NUCLEOTIDE SEQUENCE</scope>
    <source>
        <strain evidence="3">ZZ-2019</strain>
        <tissue evidence="3">Adductor muscle</tissue>
    </source>
</reference>
<dbReference type="Gene3D" id="3.40.50.720">
    <property type="entry name" value="NAD(P)-binding Rossmann-like Domain"/>
    <property type="match status" value="1"/>
</dbReference>
<dbReference type="InterPro" id="IPR036291">
    <property type="entry name" value="NAD(P)-bd_dom_sf"/>
</dbReference>
<proteinExistence type="inferred from homology"/>
<dbReference type="Pfam" id="PF00106">
    <property type="entry name" value="adh_short"/>
    <property type="match status" value="1"/>
</dbReference>
<evidence type="ECO:0000256" key="1">
    <source>
        <dbReference type="ARBA" id="ARBA00023002"/>
    </source>
</evidence>
<dbReference type="PRINTS" id="PR00080">
    <property type="entry name" value="SDRFAMILY"/>
</dbReference>
<dbReference type="CDD" id="cd05327">
    <property type="entry name" value="retinol-DH_like_SDR_c_like"/>
    <property type="match status" value="1"/>
</dbReference>
<dbReference type="PANTHER" id="PTHR43157:SF66">
    <property type="entry name" value="WW DOMAIN-CONTAINING OXIDOREDUCTASE-LIKE PROTEIN"/>
    <property type="match status" value="1"/>
</dbReference>
<protein>
    <submittedName>
        <fullName evidence="3">Uncharacterized protein</fullName>
    </submittedName>
</protein>
<dbReference type="PANTHER" id="PTHR43157">
    <property type="entry name" value="PHOSPHATIDYLINOSITOL-GLYCAN BIOSYNTHESIS CLASS F PROTEIN-RELATED"/>
    <property type="match status" value="1"/>
</dbReference>
<dbReference type="EMBL" id="VSWD01000012">
    <property type="protein sequence ID" value="KAK3086915.1"/>
    <property type="molecule type" value="Genomic_DNA"/>
</dbReference>
<name>A0AA88XJM0_PINIB</name>
<comment type="caution">
    <text evidence="3">The sequence shown here is derived from an EMBL/GenBank/DDBJ whole genome shotgun (WGS) entry which is preliminary data.</text>
</comment>
<gene>
    <name evidence="3" type="ORF">FSP39_025366</name>
</gene>
<comment type="similarity">
    <text evidence="2">Belongs to the short-chain dehydrogenases/reductases (SDR) family.</text>
</comment>
<keyword evidence="4" id="KW-1185">Reference proteome</keyword>
<dbReference type="InterPro" id="IPR002347">
    <property type="entry name" value="SDR_fam"/>
</dbReference>
<evidence type="ECO:0000256" key="2">
    <source>
        <dbReference type="RuleBase" id="RU000363"/>
    </source>
</evidence>
<dbReference type="SUPFAM" id="SSF51735">
    <property type="entry name" value="NAD(P)-binding Rossmann-fold domains"/>
    <property type="match status" value="1"/>
</dbReference>
<dbReference type="PRINTS" id="PR00081">
    <property type="entry name" value="GDHRDH"/>
</dbReference>
<organism evidence="3 4">
    <name type="scientific">Pinctada imbricata</name>
    <name type="common">Atlantic pearl-oyster</name>
    <name type="synonym">Pinctada martensii</name>
    <dbReference type="NCBI Taxonomy" id="66713"/>
    <lineage>
        <taxon>Eukaryota</taxon>
        <taxon>Metazoa</taxon>
        <taxon>Spiralia</taxon>
        <taxon>Lophotrochozoa</taxon>
        <taxon>Mollusca</taxon>
        <taxon>Bivalvia</taxon>
        <taxon>Autobranchia</taxon>
        <taxon>Pteriomorphia</taxon>
        <taxon>Pterioida</taxon>
        <taxon>Pterioidea</taxon>
        <taxon>Pteriidae</taxon>
        <taxon>Pinctada</taxon>
    </lineage>
</organism>
<sequence length="322" mass="35801">MGLILPTGVEITVAICGSVYLISKWMRGKCRSKASLEGKTAIVTGATGGIGLYIAMDFAQRKGRVILACRNMEKAKRVKDMIVSATKNSNVVIKQVDMSKMASVRKFAEEILAEEDRVDILVNNAGMITKKKTITEEGLEVIWATNHFGPFLLTNLLLDRIIKTGDGRIVNVTSNANMAGKIEFDNINAEKYFDQKSYHNSKLAMVLVTKELSKRLQNTDTIVNTVHPGFVSTDVFRDMPIFLRMFVFTVGQLFAKVSPREGAEPVIHCAVSEEAKGHNGAYYCDCKVYDHTMWINKLAYDEGLAKKVWDMSERLTGLGNTN</sequence>